<dbReference type="InterPro" id="IPR017520">
    <property type="entry name" value="CHP03086"/>
</dbReference>
<dbReference type="Pfam" id="PF11716">
    <property type="entry name" value="MDMPI_N"/>
    <property type="match status" value="1"/>
</dbReference>
<evidence type="ECO:0000313" key="3">
    <source>
        <dbReference type="Proteomes" id="UP000198589"/>
    </source>
</evidence>
<evidence type="ECO:0000259" key="1">
    <source>
        <dbReference type="Pfam" id="PF11716"/>
    </source>
</evidence>
<dbReference type="STRING" id="1798228.SAMN05216574_104129"/>
<dbReference type="InterPro" id="IPR024344">
    <property type="entry name" value="MDMPI_metal-binding"/>
</dbReference>
<dbReference type="InterPro" id="IPR017517">
    <property type="entry name" value="Maleyloyr_isom"/>
</dbReference>
<dbReference type="GO" id="GO:0046872">
    <property type="term" value="F:metal ion binding"/>
    <property type="evidence" value="ECO:0007669"/>
    <property type="project" value="InterPro"/>
</dbReference>
<dbReference type="SUPFAM" id="SSF109854">
    <property type="entry name" value="DinB/YfiT-like putative metalloenzymes"/>
    <property type="match status" value="1"/>
</dbReference>
<dbReference type="NCBIfam" id="TIGR03083">
    <property type="entry name" value="maleylpyruvate isomerase family mycothiol-dependent enzyme"/>
    <property type="match status" value="1"/>
</dbReference>
<gene>
    <name evidence="2" type="ORF">SAMN05216574_104129</name>
</gene>
<dbReference type="RefSeq" id="WP_092196030.1">
    <property type="nucleotide sequence ID" value="NZ_FOND01000004.1"/>
</dbReference>
<keyword evidence="3" id="KW-1185">Reference proteome</keyword>
<feature type="domain" description="Mycothiol-dependent maleylpyruvate isomerase metal-binding" evidence="1">
    <location>
        <begin position="9"/>
        <end position="129"/>
    </location>
</feature>
<name>A0A1I2BDN1_9ACTN</name>
<dbReference type="EMBL" id="FOND01000004">
    <property type="protein sequence ID" value="SFE54159.1"/>
    <property type="molecule type" value="Genomic_DNA"/>
</dbReference>
<organism evidence="2 3">
    <name type="scientific">Blastococcus tunisiensis</name>
    <dbReference type="NCBI Taxonomy" id="1798228"/>
    <lineage>
        <taxon>Bacteria</taxon>
        <taxon>Bacillati</taxon>
        <taxon>Actinomycetota</taxon>
        <taxon>Actinomycetes</taxon>
        <taxon>Geodermatophilales</taxon>
        <taxon>Geodermatophilaceae</taxon>
        <taxon>Blastococcus</taxon>
    </lineage>
</organism>
<evidence type="ECO:0000313" key="2">
    <source>
        <dbReference type="EMBL" id="SFE54159.1"/>
    </source>
</evidence>
<protein>
    <submittedName>
        <fullName evidence="2">TIGR03086 family protein</fullName>
    </submittedName>
</protein>
<sequence>MQTTTLDLAPQTDEVARIVAGVRDDQLCQPTPCADLNVAVLLDHLVGLTSAFARAAQKAEGTGGAEPDAAHLAPDWRTRLPAQLAALAAAWHRPGAWSGTTTIAGMALPADEVGLVGLNEVLVHGWDLAAATGQEYRADPATAQACLAYGVGLAAGAPELRDQIYGPVVPVADDAPVLDRVLGQTGRDPAWSA</sequence>
<dbReference type="Gene3D" id="1.20.120.450">
    <property type="entry name" value="dinb family like domain"/>
    <property type="match status" value="1"/>
</dbReference>
<dbReference type="AlphaFoldDB" id="A0A1I2BDN1"/>
<dbReference type="Proteomes" id="UP000198589">
    <property type="component" value="Unassembled WGS sequence"/>
</dbReference>
<dbReference type="InterPro" id="IPR034660">
    <property type="entry name" value="DinB/YfiT-like"/>
</dbReference>
<accession>A0A1I2BDN1</accession>
<reference evidence="3" key="1">
    <citation type="submission" date="2016-10" db="EMBL/GenBank/DDBJ databases">
        <authorList>
            <person name="Varghese N."/>
            <person name="Submissions S."/>
        </authorList>
    </citation>
    <scope>NUCLEOTIDE SEQUENCE [LARGE SCALE GENOMIC DNA]</scope>
    <source>
        <strain evidence="3">DSM 46838</strain>
    </source>
</reference>
<proteinExistence type="predicted"/>
<dbReference type="OrthoDB" id="5185819at2"/>
<dbReference type="NCBIfam" id="TIGR03086">
    <property type="entry name" value="TIGR03086 family metal-binding protein"/>
    <property type="match status" value="1"/>
</dbReference>